<dbReference type="Proteomes" id="UP000759131">
    <property type="component" value="Unassembled WGS sequence"/>
</dbReference>
<keyword evidence="4 6" id="KW-0472">Membrane</keyword>
<keyword evidence="2 6" id="KW-0812">Transmembrane</keyword>
<feature type="transmembrane region" description="Helical" evidence="6">
    <location>
        <begin position="185"/>
        <end position="206"/>
    </location>
</feature>
<dbReference type="GO" id="GO:0019991">
    <property type="term" value="P:septate junction assembly"/>
    <property type="evidence" value="ECO:0007669"/>
    <property type="project" value="TreeGrafter"/>
</dbReference>
<evidence type="ECO:0000256" key="6">
    <source>
        <dbReference type="SAM" id="Phobius"/>
    </source>
</evidence>
<feature type="region of interest" description="Disordered" evidence="5">
    <location>
        <begin position="232"/>
        <end position="252"/>
    </location>
</feature>
<reference evidence="7" key="1">
    <citation type="submission" date="2020-11" db="EMBL/GenBank/DDBJ databases">
        <authorList>
            <person name="Tran Van P."/>
        </authorList>
    </citation>
    <scope>NUCLEOTIDE SEQUENCE</scope>
</reference>
<evidence type="ECO:0000256" key="4">
    <source>
        <dbReference type="ARBA" id="ARBA00023136"/>
    </source>
</evidence>
<dbReference type="Pfam" id="PF13903">
    <property type="entry name" value="Claudin_2"/>
    <property type="match status" value="1"/>
</dbReference>
<comment type="subcellular location">
    <subcellularLocation>
        <location evidence="1">Membrane</location>
        <topology evidence="1">Multi-pass membrane protein</topology>
    </subcellularLocation>
</comment>
<dbReference type="EMBL" id="OC857539">
    <property type="protein sequence ID" value="CAD7625310.1"/>
    <property type="molecule type" value="Genomic_DNA"/>
</dbReference>
<dbReference type="PANTHER" id="PTHR21284">
    <property type="entry name" value="EG:80H7.2 PROTEIN"/>
    <property type="match status" value="1"/>
</dbReference>
<dbReference type="EMBL" id="CAJPIZ010002964">
    <property type="protein sequence ID" value="CAG2105740.1"/>
    <property type="molecule type" value="Genomic_DNA"/>
</dbReference>
<keyword evidence="3 6" id="KW-1133">Transmembrane helix</keyword>
<dbReference type="OrthoDB" id="6140671at2759"/>
<gene>
    <name evidence="7" type="ORF">OSB1V03_LOCUS5745</name>
</gene>
<evidence type="ECO:0000313" key="7">
    <source>
        <dbReference type="EMBL" id="CAD7625310.1"/>
    </source>
</evidence>
<feature type="compositionally biased region" description="Basic and acidic residues" evidence="5">
    <location>
        <begin position="241"/>
        <end position="252"/>
    </location>
</feature>
<dbReference type="Gene3D" id="1.20.140.150">
    <property type="match status" value="1"/>
</dbReference>
<sequence>MSSLSGGSSRLSDIPPKYRLKTSYTLLVSSYVALLALISLIISFASPYWLSSHKYTYSSFVRLGLWDFCFDRYRHPPYQYDEVFNGCHWIYSSKYQNIRDWLQPGWFMFVQGMLCISLIFSVLTLGTISVTIMHFFNRYVIAVIGSAFLMEVCATIPLFLGWLVFCIMHSDRGWFMYPMYNHLDWAFYVAILSSALHMIASILLLYETFKTRERKQKLTNLVYNMQPRAPNDAYDSMPLQRKPERQTHFSEV</sequence>
<evidence type="ECO:0000256" key="5">
    <source>
        <dbReference type="SAM" id="MobiDB-lite"/>
    </source>
</evidence>
<feature type="transmembrane region" description="Helical" evidence="6">
    <location>
        <begin position="24"/>
        <end position="50"/>
    </location>
</feature>
<dbReference type="AlphaFoldDB" id="A0A7R9KM13"/>
<evidence type="ECO:0000313" key="8">
    <source>
        <dbReference type="Proteomes" id="UP000759131"/>
    </source>
</evidence>
<feature type="transmembrane region" description="Helical" evidence="6">
    <location>
        <begin position="139"/>
        <end position="165"/>
    </location>
</feature>
<dbReference type="GO" id="GO:0005918">
    <property type="term" value="C:septate junction"/>
    <property type="evidence" value="ECO:0007669"/>
    <property type="project" value="TreeGrafter"/>
</dbReference>
<dbReference type="PANTHER" id="PTHR21284:SF12">
    <property type="entry name" value="EG:80H7.2 PROTEIN"/>
    <property type="match status" value="1"/>
</dbReference>
<keyword evidence="8" id="KW-1185">Reference proteome</keyword>
<feature type="transmembrane region" description="Helical" evidence="6">
    <location>
        <begin position="106"/>
        <end position="132"/>
    </location>
</feature>
<protein>
    <submittedName>
        <fullName evidence="7">Uncharacterized protein</fullName>
    </submittedName>
</protein>
<name>A0A7R9KM13_9ACAR</name>
<dbReference type="GO" id="GO:0016020">
    <property type="term" value="C:membrane"/>
    <property type="evidence" value="ECO:0007669"/>
    <property type="project" value="UniProtKB-SubCell"/>
</dbReference>
<evidence type="ECO:0000256" key="1">
    <source>
        <dbReference type="ARBA" id="ARBA00004141"/>
    </source>
</evidence>
<dbReference type="InterPro" id="IPR004031">
    <property type="entry name" value="PMP22/EMP/MP20/Claudin"/>
</dbReference>
<evidence type="ECO:0000256" key="2">
    <source>
        <dbReference type="ARBA" id="ARBA00022692"/>
    </source>
</evidence>
<proteinExistence type="predicted"/>
<evidence type="ECO:0000256" key="3">
    <source>
        <dbReference type="ARBA" id="ARBA00022989"/>
    </source>
</evidence>
<accession>A0A7R9KM13</accession>
<organism evidence="7">
    <name type="scientific">Medioppia subpectinata</name>
    <dbReference type="NCBI Taxonomy" id="1979941"/>
    <lineage>
        <taxon>Eukaryota</taxon>
        <taxon>Metazoa</taxon>
        <taxon>Ecdysozoa</taxon>
        <taxon>Arthropoda</taxon>
        <taxon>Chelicerata</taxon>
        <taxon>Arachnida</taxon>
        <taxon>Acari</taxon>
        <taxon>Acariformes</taxon>
        <taxon>Sarcoptiformes</taxon>
        <taxon>Oribatida</taxon>
        <taxon>Brachypylina</taxon>
        <taxon>Oppioidea</taxon>
        <taxon>Oppiidae</taxon>
        <taxon>Medioppia</taxon>
    </lineage>
</organism>
<dbReference type="GO" id="GO:0035151">
    <property type="term" value="P:regulation of tube size, open tracheal system"/>
    <property type="evidence" value="ECO:0007669"/>
    <property type="project" value="TreeGrafter"/>
</dbReference>